<evidence type="ECO:0000256" key="1">
    <source>
        <dbReference type="SAM" id="MobiDB-lite"/>
    </source>
</evidence>
<reference evidence="2 3" key="1">
    <citation type="submission" date="2020-04" db="EMBL/GenBank/DDBJ databases">
        <title>MicrobeNet Type strains.</title>
        <authorList>
            <person name="Nicholson A.C."/>
        </authorList>
    </citation>
    <scope>NUCLEOTIDE SEQUENCE [LARGE SCALE GENOMIC DNA]</scope>
    <source>
        <strain evidence="2 3">ATCC BAA-277</strain>
    </source>
</reference>
<organism evidence="2 3">
    <name type="scientific">Actinomadura latina</name>
    <dbReference type="NCBI Taxonomy" id="163603"/>
    <lineage>
        <taxon>Bacteria</taxon>
        <taxon>Bacillati</taxon>
        <taxon>Actinomycetota</taxon>
        <taxon>Actinomycetes</taxon>
        <taxon>Streptosporangiales</taxon>
        <taxon>Thermomonosporaceae</taxon>
        <taxon>Actinomadura</taxon>
    </lineage>
</organism>
<keyword evidence="3" id="KW-1185">Reference proteome</keyword>
<protein>
    <submittedName>
        <fullName evidence="2">Uncharacterized protein</fullName>
    </submittedName>
</protein>
<dbReference type="AlphaFoldDB" id="A0A846Z582"/>
<accession>A0A846Z582</accession>
<comment type="caution">
    <text evidence="2">The sequence shown here is derived from an EMBL/GenBank/DDBJ whole genome shotgun (WGS) entry which is preliminary data.</text>
</comment>
<sequence length="168" mass="17937">MRMRPRSIRARDTLAAAVIAALVLGITAVGLDVAVRGEVKADLLRQTQVDARRVSGAVRDGSLEGAIPDVTRGRILVQVVEPGGRVTNATAAGAGRPPVSRLWPSSNLRVRDYTECRGFLARPAPASRSGCRSSRRPDARRAARNRTALPDEATAARRTGRAPRGPSR</sequence>
<gene>
    <name evidence="2" type="ORF">HGB48_17640</name>
</gene>
<evidence type="ECO:0000313" key="2">
    <source>
        <dbReference type="EMBL" id="NKZ05553.1"/>
    </source>
</evidence>
<proteinExistence type="predicted"/>
<dbReference type="Proteomes" id="UP000579250">
    <property type="component" value="Unassembled WGS sequence"/>
</dbReference>
<name>A0A846Z582_9ACTN</name>
<dbReference type="RefSeq" id="WP_157437971.1">
    <property type="nucleotide sequence ID" value="NZ_JAAXPI010000023.1"/>
</dbReference>
<feature type="region of interest" description="Disordered" evidence="1">
    <location>
        <begin position="124"/>
        <end position="168"/>
    </location>
</feature>
<dbReference type="EMBL" id="JAAXPI010000023">
    <property type="protein sequence ID" value="NKZ05553.1"/>
    <property type="molecule type" value="Genomic_DNA"/>
</dbReference>
<evidence type="ECO:0000313" key="3">
    <source>
        <dbReference type="Proteomes" id="UP000579250"/>
    </source>
</evidence>